<dbReference type="GO" id="GO:0006508">
    <property type="term" value="P:proteolysis"/>
    <property type="evidence" value="ECO:0007669"/>
    <property type="project" value="UniProtKB-KW"/>
</dbReference>
<evidence type="ECO:0000256" key="5">
    <source>
        <dbReference type="ARBA" id="ARBA00022692"/>
    </source>
</evidence>
<feature type="transmembrane region" description="Helical" evidence="15">
    <location>
        <begin position="427"/>
        <end position="445"/>
    </location>
</feature>
<evidence type="ECO:0000256" key="6">
    <source>
        <dbReference type="ARBA" id="ARBA00022723"/>
    </source>
</evidence>
<comment type="caution">
    <text evidence="18">The sequence shown here is derived from an EMBL/GenBank/DDBJ whole genome shotgun (WGS) entry which is preliminary data.</text>
</comment>
<dbReference type="InterPro" id="IPR007484">
    <property type="entry name" value="Peptidase_M28"/>
</dbReference>
<dbReference type="Gene3D" id="3.40.630.10">
    <property type="entry name" value="Zn peptidases"/>
    <property type="match status" value="1"/>
</dbReference>
<dbReference type="PANTHER" id="PTHR12147:SF22">
    <property type="entry name" value="ENDOPLASMIC RETICULUM METALLOPEPTIDASE 1"/>
    <property type="match status" value="1"/>
</dbReference>
<evidence type="ECO:0000313" key="18">
    <source>
        <dbReference type="EMBL" id="CAG2224344.1"/>
    </source>
</evidence>
<keyword evidence="10 15" id="KW-1133">Transmembrane helix</keyword>
<evidence type="ECO:0000256" key="7">
    <source>
        <dbReference type="ARBA" id="ARBA00022801"/>
    </source>
</evidence>
<keyword evidence="9" id="KW-0862">Zinc</keyword>
<comment type="subcellular location">
    <subcellularLocation>
        <location evidence="2">Endoplasmic reticulum membrane</location>
        <topology evidence="2">Multi-pass membrane protein</topology>
    </subcellularLocation>
</comment>
<keyword evidence="7" id="KW-0378">Hydrolase</keyword>
<dbReference type="Pfam" id="PF22248">
    <property type="entry name" value="ERMP1_C"/>
    <property type="match status" value="1"/>
</dbReference>
<evidence type="ECO:0000256" key="12">
    <source>
        <dbReference type="ARBA" id="ARBA00023136"/>
    </source>
</evidence>
<evidence type="ECO:0000256" key="10">
    <source>
        <dbReference type="ARBA" id="ARBA00022989"/>
    </source>
</evidence>
<feature type="transmembrane region" description="Helical" evidence="15">
    <location>
        <begin position="452"/>
        <end position="474"/>
    </location>
</feature>
<evidence type="ECO:0000256" key="15">
    <source>
        <dbReference type="SAM" id="Phobius"/>
    </source>
</evidence>
<keyword evidence="13" id="KW-0325">Glycoprotein</keyword>
<dbReference type="GO" id="GO:0046872">
    <property type="term" value="F:metal ion binding"/>
    <property type="evidence" value="ECO:0007669"/>
    <property type="project" value="UniProtKB-KW"/>
</dbReference>
<keyword evidence="11" id="KW-0482">Metalloprotease</keyword>
<dbReference type="InterPro" id="IPR045175">
    <property type="entry name" value="M28_fam"/>
</dbReference>
<dbReference type="SUPFAM" id="SSF53187">
    <property type="entry name" value="Zn-dependent exopeptidases"/>
    <property type="match status" value="1"/>
</dbReference>
<evidence type="ECO:0000256" key="3">
    <source>
        <dbReference type="ARBA" id="ARBA00010918"/>
    </source>
</evidence>
<keyword evidence="6" id="KW-0479">Metal-binding</keyword>
<evidence type="ECO:0000256" key="8">
    <source>
        <dbReference type="ARBA" id="ARBA00022824"/>
    </source>
</evidence>
<evidence type="ECO:0000256" key="1">
    <source>
        <dbReference type="ARBA" id="ARBA00001947"/>
    </source>
</evidence>
<comment type="cofactor">
    <cofactor evidence="1">
        <name>Zn(2+)</name>
        <dbReference type="ChEBI" id="CHEBI:29105"/>
    </cofactor>
</comment>
<keyword evidence="4" id="KW-0645">Protease</keyword>
<dbReference type="GO" id="GO:0005789">
    <property type="term" value="C:endoplasmic reticulum membrane"/>
    <property type="evidence" value="ECO:0007669"/>
    <property type="project" value="UniProtKB-SubCell"/>
</dbReference>
<organism evidence="18 19">
    <name type="scientific">Mytilus edulis</name>
    <name type="common">Blue mussel</name>
    <dbReference type="NCBI Taxonomy" id="6550"/>
    <lineage>
        <taxon>Eukaryota</taxon>
        <taxon>Metazoa</taxon>
        <taxon>Spiralia</taxon>
        <taxon>Lophotrochozoa</taxon>
        <taxon>Mollusca</taxon>
        <taxon>Bivalvia</taxon>
        <taxon>Autobranchia</taxon>
        <taxon>Pteriomorphia</taxon>
        <taxon>Mytilida</taxon>
        <taxon>Mytiloidea</taxon>
        <taxon>Mytilidae</taxon>
        <taxon>Mytilinae</taxon>
        <taxon>Mytilus</taxon>
    </lineage>
</organism>
<dbReference type="FunFam" id="3.40.630.10:FF:000008">
    <property type="entry name" value="Endoplasmic reticulum metallopeptidase 1"/>
    <property type="match status" value="1"/>
</dbReference>
<dbReference type="GO" id="GO:0008235">
    <property type="term" value="F:metalloexopeptidase activity"/>
    <property type="evidence" value="ECO:0007669"/>
    <property type="project" value="InterPro"/>
</dbReference>
<name>A0A8S3T090_MYTED</name>
<evidence type="ECO:0000256" key="11">
    <source>
        <dbReference type="ARBA" id="ARBA00023049"/>
    </source>
</evidence>
<evidence type="ECO:0000256" key="4">
    <source>
        <dbReference type="ARBA" id="ARBA00022670"/>
    </source>
</evidence>
<keyword evidence="19" id="KW-1185">Reference proteome</keyword>
<evidence type="ECO:0000256" key="2">
    <source>
        <dbReference type="ARBA" id="ARBA00004477"/>
    </source>
</evidence>
<dbReference type="InterPro" id="IPR053973">
    <property type="entry name" value="ERMP1-like_C"/>
</dbReference>
<protein>
    <submittedName>
        <fullName evidence="18">Endoplasmic reticulum metallopeptidase 1,Putative endoplasmic reticulum metallopeptidase 1-A</fullName>
    </submittedName>
</protein>
<feature type="transmembrane region" description="Helical" evidence="15">
    <location>
        <begin position="390"/>
        <end position="415"/>
    </location>
</feature>
<gene>
    <name evidence="18" type="ORF">MEDL_37548</name>
</gene>
<feature type="domain" description="Peptidase M28" evidence="16">
    <location>
        <begin position="120"/>
        <end position="313"/>
    </location>
</feature>
<feature type="transmembrane region" description="Helical" evidence="15">
    <location>
        <begin position="351"/>
        <end position="369"/>
    </location>
</feature>
<dbReference type="PANTHER" id="PTHR12147">
    <property type="entry name" value="METALLOPEPTIDASE M28 FAMILY MEMBER"/>
    <property type="match status" value="1"/>
</dbReference>
<dbReference type="InterPro" id="IPR048024">
    <property type="entry name" value="Fxna-like_M28_dom"/>
</dbReference>
<evidence type="ECO:0000259" key="16">
    <source>
        <dbReference type="Pfam" id="PF04389"/>
    </source>
</evidence>
<dbReference type="Proteomes" id="UP000683360">
    <property type="component" value="Unassembled WGS sequence"/>
</dbReference>
<keyword evidence="5 15" id="KW-0812">Transmembrane</keyword>
<dbReference type="EMBL" id="CAJPWZ010001801">
    <property type="protein sequence ID" value="CAG2224344.1"/>
    <property type="molecule type" value="Genomic_DNA"/>
</dbReference>
<dbReference type="AlphaFoldDB" id="A0A8S3T090"/>
<evidence type="ECO:0000259" key="17">
    <source>
        <dbReference type="Pfam" id="PF22248"/>
    </source>
</evidence>
<evidence type="ECO:0000256" key="13">
    <source>
        <dbReference type="ARBA" id="ARBA00023180"/>
    </source>
</evidence>
<feature type="transmembrane region" description="Helical" evidence="15">
    <location>
        <begin position="480"/>
        <end position="499"/>
    </location>
</feature>
<dbReference type="OrthoDB" id="76293at2759"/>
<evidence type="ECO:0000256" key="14">
    <source>
        <dbReference type="SAM" id="MobiDB-lite"/>
    </source>
</evidence>
<keyword evidence="8" id="KW-0256">Endoplasmic reticulum</keyword>
<feature type="region of interest" description="Disordered" evidence="14">
    <location>
        <begin position="1"/>
        <end position="34"/>
    </location>
</feature>
<evidence type="ECO:0000313" key="19">
    <source>
        <dbReference type="Proteomes" id="UP000683360"/>
    </source>
</evidence>
<dbReference type="CDD" id="cd03875">
    <property type="entry name" value="M28_Fxna_like"/>
    <property type="match status" value="1"/>
</dbReference>
<sequence>MTASTDNDSKAHSRKGNTNINNIFVDTSGRNSSVESTKSHEARKHLLELCSFGPKPAGSNANEVQTVQYIVNQIDIIRESNQEHSPVNSLTIDIQKVSGSFLLKNFVQTNYYSVYENLQNVVVLLEPPNTSKSSLLINCHFDSVVDSPGAGDNIASCAVMLELLRVLYISKEPLKHNIIFLFNGAEENILQASHGFITQHPWVPSIKAFINLDSAGAEVGKTVFQTGPEHPWLVKAYAESALYPYGSILGQELFQSGVIPSDTDYRIFRDFGNLPGLDIAYIANGYIYHTQHDKPQYIPSGSIQRAGDNLLSVIKHLCSSEKLEDPGADKHGTMVFFDFLGLFMIHYPSRIGAVFNCGLLVIVTVTLLLKYKIKTKRILSYQDVSTDKTLLQALVLSLSCWILLSGVAAIVGVTVDLLGQPMFCSQGHTISYLCPSFSFVFITLLGQLFQLLFTLHTIEAVYTLFIPIAGRAGGNSYPDIFIAMLTAFTVLICMQYLHINRNFHNHDRSINRSDSGIWYLEFDQNGANLMQDNPVIRDSHYVKCEGNYCGMPYMYPLIHVIDARLSLYSLKPPPVIKIPVTVTMTKKMIVKDRPRIVRFHIDVTGPDHMSIYITPVPGAKLTRWSITNDFDLYPTRLPSGVSGSTYFIYYSYGIKPDHPWSFFVDIKAPVGYPEDKPLVDIAFNGHYSHGKDKTSPELDDFKKSLPDWVVTMSWICSYDSYLF</sequence>
<evidence type="ECO:0000256" key="9">
    <source>
        <dbReference type="ARBA" id="ARBA00022833"/>
    </source>
</evidence>
<keyword evidence="12 15" id="KW-0472">Membrane</keyword>
<dbReference type="Pfam" id="PF04389">
    <property type="entry name" value="Peptidase_M28"/>
    <property type="match status" value="1"/>
</dbReference>
<reference evidence="18" key="1">
    <citation type="submission" date="2021-03" db="EMBL/GenBank/DDBJ databases">
        <authorList>
            <person name="Bekaert M."/>
        </authorList>
    </citation>
    <scope>NUCLEOTIDE SEQUENCE</scope>
</reference>
<feature type="compositionally biased region" description="Polar residues" evidence="14">
    <location>
        <begin position="16"/>
        <end position="34"/>
    </location>
</feature>
<comment type="similarity">
    <text evidence="3">Belongs to the peptidase M28 family.</text>
</comment>
<proteinExistence type="inferred from homology"/>
<feature type="domain" description="Endoplasmic reticulum metallopeptidase 1-like C-terminal" evidence="17">
    <location>
        <begin position="496"/>
        <end position="721"/>
    </location>
</feature>
<accession>A0A8S3T090</accession>